<dbReference type="Pfam" id="PF10448">
    <property type="entry name" value="POC3_POC4"/>
    <property type="match status" value="1"/>
</dbReference>
<dbReference type="InParanoid" id="G8YL00"/>
<dbReference type="AlphaFoldDB" id="G8YL00"/>
<dbReference type="OMA" id="FEKLMFI"/>
<dbReference type="InterPro" id="IPR018854">
    <property type="entry name" value="Psome_chaperone_3/4"/>
</dbReference>
<keyword evidence="2" id="KW-1185">Reference proteome</keyword>
<evidence type="ECO:0000313" key="2">
    <source>
        <dbReference type="Proteomes" id="UP000005222"/>
    </source>
</evidence>
<reference evidence="1 2" key="1">
    <citation type="journal article" date="2012" name="G3 (Bethesda)">
        <title>Pichia sorbitophila, an interspecies yeast hybrid reveals early steps of genome resolution following polyploidization.</title>
        <authorList>
            <person name="Leh Louis V."/>
            <person name="Despons L."/>
            <person name="Friedrich A."/>
            <person name="Martin T."/>
            <person name="Durrens P."/>
            <person name="Casaregola S."/>
            <person name="Neuveglise C."/>
            <person name="Fairhead C."/>
            <person name="Marck C."/>
            <person name="Cruz J.A."/>
            <person name="Straub M.L."/>
            <person name="Kugler V."/>
            <person name="Sacerdot C."/>
            <person name="Uzunov Z."/>
            <person name="Thierry A."/>
            <person name="Weiss S."/>
            <person name="Bleykasten C."/>
            <person name="De Montigny J."/>
            <person name="Jacques N."/>
            <person name="Jung P."/>
            <person name="Lemaire M."/>
            <person name="Mallet S."/>
            <person name="Morel G."/>
            <person name="Richard G.F."/>
            <person name="Sarkar A."/>
            <person name="Savel G."/>
            <person name="Schacherer J."/>
            <person name="Seret M.L."/>
            <person name="Talla E."/>
            <person name="Samson G."/>
            <person name="Jubin C."/>
            <person name="Poulain J."/>
            <person name="Vacherie B."/>
            <person name="Barbe V."/>
            <person name="Pelletier E."/>
            <person name="Sherman D.J."/>
            <person name="Westhof E."/>
            <person name="Weissenbach J."/>
            <person name="Baret P.V."/>
            <person name="Wincker P."/>
            <person name="Gaillardin C."/>
            <person name="Dujon B."/>
            <person name="Souciet J.L."/>
        </authorList>
    </citation>
    <scope>NUCLEOTIDE SEQUENCE [LARGE SCALE GENOMIC DNA]</scope>
    <source>
        <strain evidence="2">ATCC MYA-4447 / BCRC 22081 / CBS 7064 / NBRC 10061 / NRRL Y-12695</strain>
    </source>
</reference>
<proteinExistence type="predicted"/>
<dbReference type="OrthoDB" id="3980246at2759"/>
<dbReference type="eggNOG" id="ENOG502SCWT">
    <property type="taxonomic scope" value="Eukaryota"/>
</dbReference>
<dbReference type="InterPro" id="IPR053720">
    <property type="entry name" value="Psm_Assembly_Chaperone"/>
</dbReference>
<gene>
    <name evidence="1" type="primary">Piso0_001513</name>
    <name evidence="1" type="ORF">GNLVRS01_PISO0F08057g</name>
</gene>
<evidence type="ECO:0000313" key="1">
    <source>
        <dbReference type="EMBL" id="CCE88734.1"/>
    </source>
</evidence>
<dbReference type="STRING" id="559304.G8YL00"/>
<dbReference type="FunCoup" id="G8YL00">
    <property type="interactions" value="38"/>
</dbReference>
<dbReference type="Proteomes" id="UP000005222">
    <property type="component" value="Chromosome F"/>
</dbReference>
<dbReference type="HOGENOM" id="CLU_1610525_0_0_1"/>
<sequence length="139" mass="15190">MESPQFSKTVVSKYEGDNVEVEFHKIEFDDKVIINIKIDGAMDSTFDVPMSNKALMAAGDSRVESDLGIEPVVLVGDSGNTKLQIVATQVGKVVATSGRPKNTILSVGSRWFGKGDESSEDDFTKLLFVLENVKKLYSI</sequence>
<accession>G8YL00</accession>
<dbReference type="Gene3D" id="3.30.230.90">
    <property type="match status" value="1"/>
</dbReference>
<name>G8YL00_PICSO</name>
<protein>
    <submittedName>
        <fullName evidence="1">Piso0_001513 protein</fullName>
    </submittedName>
</protein>
<dbReference type="EMBL" id="FO082054">
    <property type="protein sequence ID" value="CCE88734.1"/>
    <property type="molecule type" value="Genomic_DNA"/>
</dbReference>
<organism evidence="1 2">
    <name type="scientific">Pichia sorbitophila (strain ATCC MYA-4447 / BCRC 22081 / CBS 7064 / NBRC 10061 / NRRL Y-12695)</name>
    <name type="common">Hybrid yeast</name>
    <dbReference type="NCBI Taxonomy" id="559304"/>
    <lineage>
        <taxon>Eukaryota</taxon>
        <taxon>Fungi</taxon>
        <taxon>Dikarya</taxon>
        <taxon>Ascomycota</taxon>
        <taxon>Saccharomycotina</taxon>
        <taxon>Pichiomycetes</taxon>
        <taxon>Debaryomycetaceae</taxon>
        <taxon>Millerozyma</taxon>
    </lineage>
</organism>